<evidence type="ECO:0000313" key="2">
    <source>
        <dbReference type="Proteomes" id="UP000612585"/>
    </source>
</evidence>
<dbReference type="AlphaFoldDB" id="A0A8J3Z6U0"/>
<dbReference type="Proteomes" id="UP000612585">
    <property type="component" value="Unassembled WGS sequence"/>
</dbReference>
<name>A0A8J3Z6U0_9ACTN</name>
<accession>A0A8J3Z6U0</accession>
<gene>
    <name evidence="1" type="ORF">Vau01_049390</name>
</gene>
<dbReference type="EMBL" id="BOPG01000031">
    <property type="protein sequence ID" value="GIJ57423.1"/>
    <property type="molecule type" value="Genomic_DNA"/>
</dbReference>
<organism evidence="1 2">
    <name type="scientific">Virgisporangium aurantiacum</name>
    <dbReference type="NCBI Taxonomy" id="175570"/>
    <lineage>
        <taxon>Bacteria</taxon>
        <taxon>Bacillati</taxon>
        <taxon>Actinomycetota</taxon>
        <taxon>Actinomycetes</taxon>
        <taxon>Micromonosporales</taxon>
        <taxon>Micromonosporaceae</taxon>
        <taxon>Virgisporangium</taxon>
    </lineage>
</organism>
<dbReference type="RefSeq" id="WP_203996748.1">
    <property type="nucleotide sequence ID" value="NZ_BOPG01000031.1"/>
</dbReference>
<proteinExistence type="predicted"/>
<comment type="caution">
    <text evidence="1">The sequence shown here is derived from an EMBL/GenBank/DDBJ whole genome shotgun (WGS) entry which is preliminary data.</text>
</comment>
<evidence type="ECO:0000313" key="1">
    <source>
        <dbReference type="EMBL" id="GIJ57423.1"/>
    </source>
</evidence>
<protein>
    <submittedName>
        <fullName evidence="1">Uncharacterized protein</fullName>
    </submittedName>
</protein>
<sequence length="177" mass="19212">MTLTYGDLLDRLIQLGIAPPDRRTDPDLAGFLDDEVEEVDGTTFAELGVAVFVEGVDGDVGRAYLDVIEAAAALSNGVVTDVVFDREADDDQLSFRVDGRPVTWWLDAHGPGDWIYSWSAIWGQLHLLAPGGDDPRKFYDIEAADSADGTAYLLLTPEQADALRAEFALDVDSVPPD</sequence>
<keyword evidence="2" id="KW-1185">Reference proteome</keyword>
<reference evidence="1" key="1">
    <citation type="submission" date="2021-01" db="EMBL/GenBank/DDBJ databases">
        <title>Whole genome shotgun sequence of Virgisporangium aurantiacum NBRC 16421.</title>
        <authorList>
            <person name="Komaki H."/>
            <person name="Tamura T."/>
        </authorList>
    </citation>
    <scope>NUCLEOTIDE SEQUENCE</scope>
    <source>
        <strain evidence="1">NBRC 16421</strain>
    </source>
</reference>